<dbReference type="VEuPathDB" id="AmoebaDB:DICPUDRAFT_77138"/>
<evidence type="ECO:0000259" key="9">
    <source>
        <dbReference type="Pfam" id="PF12213"/>
    </source>
</evidence>
<dbReference type="PANTHER" id="PTHR12708">
    <property type="entry name" value="DNA POLYMERASE EPSILON SUBUNIT B"/>
    <property type="match status" value="1"/>
</dbReference>
<dbReference type="EMBL" id="GL871005">
    <property type="protein sequence ID" value="EGC37193.1"/>
    <property type="molecule type" value="Genomic_DNA"/>
</dbReference>
<name>F0ZFQ1_DICPU</name>
<dbReference type="InParanoid" id="F0ZFQ1"/>
<evidence type="ECO:0000256" key="5">
    <source>
        <dbReference type="ARBA" id="ARBA00023242"/>
    </source>
</evidence>
<dbReference type="OrthoDB" id="10254730at2759"/>
<dbReference type="Pfam" id="PF12213">
    <property type="entry name" value="Dpoe2NT"/>
    <property type="match status" value="1"/>
</dbReference>
<dbReference type="AlphaFoldDB" id="F0ZFQ1"/>
<evidence type="ECO:0000313" key="10">
    <source>
        <dbReference type="EMBL" id="EGC37193.1"/>
    </source>
</evidence>
<dbReference type="OMA" id="FFCEGCF"/>
<accession>F0ZFQ1</accession>
<dbReference type="GO" id="GO:0042276">
    <property type="term" value="P:error-prone translesion synthesis"/>
    <property type="evidence" value="ECO:0000318"/>
    <property type="project" value="GO_Central"/>
</dbReference>
<dbReference type="GO" id="GO:0003677">
    <property type="term" value="F:DNA binding"/>
    <property type="evidence" value="ECO:0007669"/>
    <property type="project" value="UniProtKB-KW"/>
</dbReference>
<proteinExistence type="inferred from homology"/>
<protein>
    <recommendedName>
        <fullName evidence="6">DNA polymerase II subunit 2</fullName>
    </recommendedName>
</protein>
<feature type="domain" description="DNA polymerase alpha/delta/epsilon subunit B" evidence="8">
    <location>
        <begin position="278"/>
        <end position="479"/>
    </location>
</feature>
<sequence>MDIQWKKQITKSFSLVGLSTKADAMKLIINKIKSEGHETNIALLIDEILKHLDKNQLNNNIIDQIAIEKCFKLIESLNSSDAIEKDALKVIDAFDSPLFTYDTNTKQFLKCENFEKSLHGSSKSKSDVYRRRYQMVLQRIERAESFSAPVLQSDKNKGDYQAITPLSSLLGSYGRKHILGTISVIEEDQFYIEDLNTKVKIEIPPDIEIGLITINTIIRASGEYLEGTFIADKIELPPKEEREISLKLLQNIDMFGERPQKKTLEQLERYEKEVDNTILFLSDIWLDSERVRERLDYLFSGYEEYPPFAIVLMGNFTEHPLINGTQYDLKKNFNLLATLILKYPNIHKFTQFIFVPGPTDPTGSLLNILPKLPIPNVFVKEFQSKIPKSIFTTNPCRIRYCTQEIIIFRDDLTNKMRRHCIIQPSNNCHISQHLLESIWSNSHLCNLTLEDKPIYWNYDHSMSLYPLPDLLVIGDKALQYEHSYCGTLSMNPSSFSTDYSFISYSTARRECGFSKCDPNNINNESDEDDGEMEEENKDEMIIDENEERLKSNKSKKIKNAQPEINSLEDDYEAIDQLENEELIQEENEDDIVANSDNETSSKPFDANNNIDSSDDEGIESPLVESNHDDFF</sequence>
<keyword evidence="4" id="KW-0238">DNA-binding</keyword>
<feature type="region of interest" description="Disordered" evidence="7">
    <location>
        <begin position="581"/>
        <end position="631"/>
    </location>
</feature>
<evidence type="ECO:0000256" key="6">
    <source>
        <dbReference type="ARBA" id="ARBA00032930"/>
    </source>
</evidence>
<dbReference type="InterPro" id="IPR024639">
    <property type="entry name" value="DNA_pol_e_bsu_N"/>
</dbReference>
<keyword evidence="3" id="KW-0235">DNA replication</keyword>
<dbReference type="PANTHER" id="PTHR12708:SF0">
    <property type="entry name" value="DNA POLYMERASE EPSILON SUBUNIT 2"/>
    <property type="match status" value="1"/>
</dbReference>
<dbReference type="FunCoup" id="F0ZFQ1">
    <property type="interactions" value="466"/>
</dbReference>
<feature type="region of interest" description="Disordered" evidence="7">
    <location>
        <begin position="515"/>
        <end position="569"/>
    </location>
</feature>
<evidence type="ECO:0000256" key="2">
    <source>
        <dbReference type="ARBA" id="ARBA00009560"/>
    </source>
</evidence>
<dbReference type="eggNOG" id="KOG3818">
    <property type="taxonomic scope" value="Eukaryota"/>
</dbReference>
<dbReference type="KEGG" id="dpp:DICPUDRAFT_77138"/>
<feature type="domain" description="DNA polymerase epsilon subunit B N-terminal" evidence="9">
    <location>
        <begin position="4"/>
        <end position="72"/>
    </location>
</feature>
<dbReference type="GO" id="GO:0006261">
    <property type="term" value="P:DNA-templated DNA replication"/>
    <property type="evidence" value="ECO:0000318"/>
    <property type="project" value="GO_Central"/>
</dbReference>
<comment type="subcellular location">
    <subcellularLocation>
        <location evidence="1">Nucleus</location>
    </subcellularLocation>
</comment>
<feature type="compositionally biased region" description="Acidic residues" evidence="7">
    <location>
        <begin position="581"/>
        <end position="591"/>
    </location>
</feature>
<gene>
    <name evidence="10" type="ORF">DICPUDRAFT_77138</name>
</gene>
<dbReference type="InterPro" id="IPR007185">
    <property type="entry name" value="DNA_pol_a/d/e_bsu"/>
</dbReference>
<dbReference type="InterPro" id="IPR016266">
    <property type="entry name" value="POLE2"/>
</dbReference>
<evidence type="ECO:0000256" key="4">
    <source>
        <dbReference type="ARBA" id="ARBA00023125"/>
    </source>
</evidence>
<dbReference type="GO" id="GO:0008622">
    <property type="term" value="C:epsilon DNA polymerase complex"/>
    <property type="evidence" value="ECO:0000318"/>
    <property type="project" value="GO_Central"/>
</dbReference>
<keyword evidence="11" id="KW-1185">Reference proteome</keyword>
<dbReference type="Proteomes" id="UP000001064">
    <property type="component" value="Unassembled WGS sequence"/>
</dbReference>
<dbReference type="GeneID" id="10503659"/>
<keyword evidence="5" id="KW-0539">Nucleus</keyword>
<organism evidence="10 11">
    <name type="scientific">Dictyostelium purpureum</name>
    <name type="common">Slime mold</name>
    <dbReference type="NCBI Taxonomy" id="5786"/>
    <lineage>
        <taxon>Eukaryota</taxon>
        <taxon>Amoebozoa</taxon>
        <taxon>Evosea</taxon>
        <taxon>Eumycetozoa</taxon>
        <taxon>Dictyostelia</taxon>
        <taxon>Dictyosteliales</taxon>
        <taxon>Dictyosteliaceae</taxon>
        <taxon>Dictyostelium</taxon>
    </lineage>
</organism>
<dbReference type="STRING" id="5786.F0ZFQ1"/>
<dbReference type="RefSeq" id="XP_003286244.1">
    <property type="nucleotide sequence ID" value="XM_003286196.1"/>
</dbReference>
<evidence type="ECO:0000256" key="3">
    <source>
        <dbReference type="ARBA" id="ARBA00022705"/>
    </source>
</evidence>
<evidence type="ECO:0000313" key="11">
    <source>
        <dbReference type="Proteomes" id="UP000001064"/>
    </source>
</evidence>
<reference evidence="11" key="1">
    <citation type="journal article" date="2011" name="Genome Biol.">
        <title>Comparative genomics of the social amoebae Dictyostelium discoideum and Dictyostelium purpureum.</title>
        <authorList>
            <consortium name="US DOE Joint Genome Institute (JGI-PGF)"/>
            <person name="Sucgang R."/>
            <person name="Kuo A."/>
            <person name="Tian X."/>
            <person name="Salerno W."/>
            <person name="Parikh A."/>
            <person name="Feasley C.L."/>
            <person name="Dalin E."/>
            <person name="Tu H."/>
            <person name="Huang E."/>
            <person name="Barry K."/>
            <person name="Lindquist E."/>
            <person name="Shapiro H."/>
            <person name="Bruce D."/>
            <person name="Schmutz J."/>
            <person name="Salamov A."/>
            <person name="Fey P."/>
            <person name="Gaudet P."/>
            <person name="Anjard C."/>
            <person name="Babu M.M."/>
            <person name="Basu S."/>
            <person name="Bushmanova Y."/>
            <person name="van der Wel H."/>
            <person name="Katoh-Kurasawa M."/>
            <person name="Dinh C."/>
            <person name="Coutinho P.M."/>
            <person name="Saito T."/>
            <person name="Elias M."/>
            <person name="Schaap P."/>
            <person name="Kay R.R."/>
            <person name="Henrissat B."/>
            <person name="Eichinger L."/>
            <person name="Rivero F."/>
            <person name="Putnam N.H."/>
            <person name="West C.M."/>
            <person name="Loomis W.F."/>
            <person name="Chisholm R.L."/>
            <person name="Shaulsky G."/>
            <person name="Strassmann J.E."/>
            <person name="Queller D.C."/>
            <person name="Kuspa A."/>
            <person name="Grigoriev I.V."/>
        </authorList>
    </citation>
    <scope>NUCLEOTIDE SEQUENCE [LARGE SCALE GENOMIC DNA]</scope>
    <source>
        <strain evidence="11">QSDP1</strain>
    </source>
</reference>
<feature type="compositionally biased region" description="Acidic residues" evidence="7">
    <location>
        <begin position="524"/>
        <end position="546"/>
    </location>
</feature>
<comment type="similarity">
    <text evidence="2">Belongs to the DNA polymerase epsilon subunit B family.</text>
</comment>
<feature type="compositionally biased region" description="Polar residues" evidence="7">
    <location>
        <begin position="594"/>
        <end position="611"/>
    </location>
</feature>
<evidence type="ECO:0000259" key="8">
    <source>
        <dbReference type="Pfam" id="PF04042"/>
    </source>
</evidence>
<dbReference type="Gene3D" id="1.10.8.60">
    <property type="match status" value="1"/>
</dbReference>
<dbReference type="Pfam" id="PF04042">
    <property type="entry name" value="DNA_pol_E_B"/>
    <property type="match status" value="1"/>
</dbReference>
<evidence type="ECO:0000256" key="7">
    <source>
        <dbReference type="SAM" id="MobiDB-lite"/>
    </source>
</evidence>
<evidence type="ECO:0000256" key="1">
    <source>
        <dbReference type="ARBA" id="ARBA00004123"/>
    </source>
</evidence>